<dbReference type="CDD" id="cd03441">
    <property type="entry name" value="R_hydratase_like"/>
    <property type="match status" value="1"/>
</dbReference>
<dbReference type="GO" id="GO:0019171">
    <property type="term" value="F:(3R)-hydroxyacyl-[acyl-carrier-protein] dehydratase activity"/>
    <property type="evidence" value="ECO:0007669"/>
    <property type="project" value="TreeGrafter"/>
</dbReference>
<gene>
    <name evidence="4" type="ORF">ATK86_6589</name>
</gene>
<dbReference type="Gene3D" id="3.10.129.10">
    <property type="entry name" value="Hotdog Thioesterase"/>
    <property type="match status" value="2"/>
</dbReference>
<dbReference type="InterPro" id="IPR002539">
    <property type="entry name" value="MaoC-like_dom"/>
</dbReference>
<comment type="similarity">
    <text evidence="1">Belongs to the enoyl-CoA hydratase/isomerase family.</text>
</comment>
<dbReference type="InterPro" id="IPR029069">
    <property type="entry name" value="HotDog_dom_sf"/>
</dbReference>
<evidence type="ECO:0000259" key="2">
    <source>
        <dbReference type="Pfam" id="PF01575"/>
    </source>
</evidence>
<dbReference type="GO" id="GO:0006633">
    <property type="term" value="P:fatty acid biosynthetic process"/>
    <property type="evidence" value="ECO:0007669"/>
    <property type="project" value="TreeGrafter"/>
</dbReference>
<accession>A0A2N3VKG4</accession>
<dbReference type="PANTHER" id="PTHR43437:SF3">
    <property type="entry name" value="HYDROXYACYL-THIOESTER DEHYDRATASE TYPE 2, MITOCHONDRIAL"/>
    <property type="match status" value="1"/>
</dbReference>
<dbReference type="AlphaFoldDB" id="A0A2N3VKG4"/>
<keyword evidence="5" id="KW-1185">Reference proteome</keyword>
<comment type="caution">
    <text evidence="4">The sequence shown here is derived from an EMBL/GenBank/DDBJ whole genome shotgun (WGS) entry which is preliminary data.</text>
</comment>
<evidence type="ECO:0000259" key="3">
    <source>
        <dbReference type="Pfam" id="PF13452"/>
    </source>
</evidence>
<dbReference type="InterPro" id="IPR039569">
    <property type="entry name" value="FAS1-like_DH_region"/>
</dbReference>
<dbReference type="NCBIfam" id="NF040620">
    <property type="entry name" value="fused_HadA_HadB"/>
    <property type="match status" value="1"/>
</dbReference>
<evidence type="ECO:0000313" key="4">
    <source>
        <dbReference type="EMBL" id="PKV82104.1"/>
    </source>
</evidence>
<dbReference type="InterPro" id="IPR050965">
    <property type="entry name" value="UPF0336/Enoyl-CoA_hydratase"/>
</dbReference>
<proteinExistence type="inferred from homology"/>
<dbReference type="EMBL" id="PJMW01000002">
    <property type="protein sequence ID" value="PKV82104.1"/>
    <property type="molecule type" value="Genomic_DNA"/>
</dbReference>
<organism evidence="4 5">
    <name type="scientific">Nocardia fluminea</name>
    <dbReference type="NCBI Taxonomy" id="134984"/>
    <lineage>
        <taxon>Bacteria</taxon>
        <taxon>Bacillati</taxon>
        <taxon>Actinomycetota</taxon>
        <taxon>Actinomycetes</taxon>
        <taxon>Mycobacteriales</taxon>
        <taxon>Nocardiaceae</taxon>
        <taxon>Nocardia</taxon>
    </lineage>
</organism>
<feature type="domain" description="MaoC-like" evidence="2">
    <location>
        <begin position="240"/>
        <end position="333"/>
    </location>
</feature>
<evidence type="ECO:0000256" key="1">
    <source>
        <dbReference type="ARBA" id="ARBA00005254"/>
    </source>
</evidence>
<dbReference type="Pfam" id="PF13452">
    <property type="entry name" value="FAS1_DH_region"/>
    <property type="match status" value="1"/>
</dbReference>
<reference evidence="4 5" key="1">
    <citation type="submission" date="2017-12" db="EMBL/GenBank/DDBJ databases">
        <title>Sequencing the genomes of 1000 Actinobacteria strains.</title>
        <authorList>
            <person name="Klenk H.-P."/>
        </authorList>
    </citation>
    <scope>NUCLEOTIDE SEQUENCE [LARGE SCALE GENOMIC DNA]</scope>
    <source>
        <strain evidence="4 5">DSM 44489</strain>
    </source>
</reference>
<dbReference type="PANTHER" id="PTHR43437">
    <property type="entry name" value="HYDROXYACYL-THIOESTER DEHYDRATASE TYPE 2, MITOCHONDRIAL-RELATED"/>
    <property type="match status" value="1"/>
</dbReference>
<dbReference type="SUPFAM" id="SSF54637">
    <property type="entry name" value="Thioesterase/thiol ester dehydrase-isomerase"/>
    <property type="match status" value="2"/>
</dbReference>
<dbReference type="Proteomes" id="UP000233766">
    <property type="component" value="Unassembled WGS sequence"/>
</dbReference>
<name>A0A2N3VKG4_9NOCA</name>
<protein>
    <submittedName>
        <fullName evidence="4">Acyl dehydratase</fullName>
    </submittedName>
</protein>
<dbReference type="Pfam" id="PF01575">
    <property type="entry name" value="MaoC_dehydratas"/>
    <property type="match status" value="1"/>
</dbReference>
<feature type="domain" description="FAS1-like dehydratase" evidence="3">
    <location>
        <begin position="29"/>
        <end position="157"/>
    </location>
</feature>
<sequence length="373" mass="39700">MAANLLAMTMTSTQIAGTTVVADCPSTLVGCAYRSDEIYVVGREKIREFARAVQDSHPVHRSEAAGVEYGYGGLVAPLTFFAIPAFRAQLAMFDTVAGGYDLSQIMQTDQVVNYHKPIRPGDTLTCDVGLESFRSAFGSELFEFKTVITDQHNTALITSRTSFVGRAGAGTATSRPGDDLVMHGFRDTAAGAGLGPRVFDKSDPCPNMLSTLEPRADGSRTRAFESVEVGQRLPPRVFSLTLGDLVNYAGVAGDPNPIHWHQEAACAVNLDAPVAHGMLTVGLGAGYLSSWLGDPGAVIEYAVRFTSPVYVTSAGAKVEFSGTVKSVDPRRRTAVVAISAQCQGRKIFGRATAQVRLSSPEQRRSGEATTANN</sequence>
<evidence type="ECO:0000313" key="5">
    <source>
        <dbReference type="Proteomes" id="UP000233766"/>
    </source>
</evidence>